<keyword evidence="2" id="KW-1185">Reference proteome</keyword>
<evidence type="ECO:0008006" key="3">
    <source>
        <dbReference type="Google" id="ProtNLM"/>
    </source>
</evidence>
<accession>W3WPX4</accession>
<proteinExistence type="predicted"/>
<dbReference type="AlphaFoldDB" id="W3WPX4"/>
<dbReference type="KEGG" id="pfy:PFICI_12857"/>
<name>W3WPX4_PESFW</name>
<dbReference type="GeneID" id="19277870"/>
<evidence type="ECO:0000313" key="2">
    <source>
        <dbReference type="Proteomes" id="UP000030651"/>
    </source>
</evidence>
<evidence type="ECO:0000313" key="1">
    <source>
        <dbReference type="EMBL" id="ETS75913.1"/>
    </source>
</evidence>
<dbReference type="InParanoid" id="W3WPX4"/>
<dbReference type="Gene3D" id="2.40.128.320">
    <property type="entry name" value="Protein HRI1, N-terminal domain"/>
    <property type="match status" value="1"/>
</dbReference>
<sequence>MHDDSVVPPHSVFTHWIDSRHVDAAAVRDEGDMFPGEDKGESLERGHMVNPDSGLDEMYEESWVSGIKLDEEGVEDSSGYVLKYEHGDNKGLVVRIGDLVQGVLRENGDIGLFRWELGHGETKTIIAEVGRHEAFPQNVKRGPNASDKFETPNGWTWVCVESW</sequence>
<dbReference type="OrthoDB" id="4045395at2759"/>
<dbReference type="EMBL" id="KI912118">
    <property type="protein sequence ID" value="ETS75913.1"/>
    <property type="molecule type" value="Genomic_DNA"/>
</dbReference>
<dbReference type="Pfam" id="PF16815">
    <property type="entry name" value="HRI1"/>
    <property type="match status" value="1"/>
</dbReference>
<organism evidence="1 2">
    <name type="scientific">Pestalotiopsis fici (strain W106-1 / CGMCC3.15140)</name>
    <dbReference type="NCBI Taxonomy" id="1229662"/>
    <lineage>
        <taxon>Eukaryota</taxon>
        <taxon>Fungi</taxon>
        <taxon>Dikarya</taxon>
        <taxon>Ascomycota</taxon>
        <taxon>Pezizomycotina</taxon>
        <taxon>Sordariomycetes</taxon>
        <taxon>Xylariomycetidae</taxon>
        <taxon>Amphisphaeriales</taxon>
        <taxon>Sporocadaceae</taxon>
        <taxon>Pestalotiopsis</taxon>
    </lineage>
</organism>
<dbReference type="InterPro" id="IPR043047">
    <property type="entry name" value="Hri1_N_sf"/>
</dbReference>
<dbReference type="RefSeq" id="XP_007839629.1">
    <property type="nucleotide sequence ID" value="XM_007841438.1"/>
</dbReference>
<dbReference type="InterPro" id="IPR031818">
    <property type="entry name" value="Hri1"/>
</dbReference>
<dbReference type="Gene3D" id="2.40.128.310">
    <property type="entry name" value="Protein HRI1, C-terminal domain"/>
    <property type="match status" value="1"/>
</dbReference>
<dbReference type="Proteomes" id="UP000030651">
    <property type="component" value="Unassembled WGS sequence"/>
</dbReference>
<dbReference type="HOGENOM" id="CLU_1563212_0_0_1"/>
<gene>
    <name evidence="1" type="ORF">PFICI_12857</name>
</gene>
<reference evidence="2" key="1">
    <citation type="journal article" date="2015" name="BMC Genomics">
        <title>Genomic and transcriptomic analysis of the endophytic fungus Pestalotiopsis fici reveals its lifestyle and high potential for synthesis of natural products.</title>
        <authorList>
            <person name="Wang X."/>
            <person name="Zhang X."/>
            <person name="Liu L."/>
            <person name="Xiang M."/>
            <person name="Wang W."/>
            <person name="Sun X."/>
            <person name="Che Y."/>
            <person name="Guo L."/>
            <person name="Liu G."/>
            <person name="Guo L."/>
            <person name="Wang C."/>
            <person name="Yin W.B."/>
            <person name="Stadler M."/>
            <person name="Zhang X."/>
            <person name="Liu X."/>
        </authorList>
    </citation>
    <scope>NUCLEOTIDE SEQUENCE [LARGE SCALE GENOMIC DNA]</scope>
    <source>
        <strain evidence="2">W106-1 / CGMCC3.15140</strain>
    </source>
</reference>
<protein>
    <recommendedName>
        <fullName evidence="3">Protein HRI1</fullName>
    </recommendedName>
</protein>